<gene>
    <name evidence="1" type="ORF">B0I33_102134</name>
</gene>
<dbReference type="GO" id="GO:0008168">
    <property type="term" value="F:methyltransferase activity"/>
    <property type="evidence" value="ECO:0007669"/>
    <property type="project" value="UniProtKB-KW"/>
</dbReference>
<protein>
    <submittedName>
        <fullName evidence="1">S-adenosyl methyltransferase</fullName>
    </submittedName>
</protein>
<dbReference type="GO" id="GO:0032259">
    <property type="term" value="P:methylation"/>
    <property type="evidence" value="ECO:0007669"/>
    <property type="project" value="UniProtKB-KW"/>
</dbReference>
<reference evidence="1 2" key="1">
    <citation type="submission" date="2018-03" db="EMBL/GenBank/DDBJ databases">
        <title>Genomic Encyclopedia of Type Strains, Phase III (KMG-III): the genomes of soil and plant-associated and newly described type strains.</title>
        <authorList>
            <person name="Whitman W."/>
        </authorList>
    </citation>
    <scope>NUCLEOTIDE SEQUENCE [LARGE SCALE GENOMIC DNA]</scope>
    <source>
        <strain evidence="1 2">CGMCC 4.7125</strain>
    </source>
</reference>
<keyword evidence="2" id="KW-1185">Reference proteome</keyword>
<dbReference type="PIRSF" id="PIRSF017393">
    <property type="entry name" value="MTase_SAV2177"/>
    <property type="match status" value="1"/>
</dbReference>
<accession>A0A2T0M0B2</accession>
<comment type="caution">
    <text evidence="1">The sequence shown here is derived from an EMBL/GenBank/DDBJ whole genome shotgun (WGS) entry which is preliminary data.</text>
</comment>
<dbReference type="InterPro" id="IPR006764">
    <property type="entry name" value="SAM_dep_MeTrfase_SAV2177_type"/>
</dbReference>
<keyword evidence="1" id="KW-0808">Transferase</keyword>
<dbReference type="AlphaFoldDB" id="A0A2T0M0B2"/>
<dbReference type="EMBL" id="PVNH01000002">
    <property type="protein sequence ID" value="PRX50018.1"/>
    <property type="molecule type" value="Genomic_DNA"/>
</dbReference>
<evidence type="ECO:0000313" key="2">
    <source>
        <dbReference type="Proteomes" id="UP000238362"/>
    </source>
</evidence>
<dbReference type="OrthoDB" id="5175904at2"/>
<dbReference type="SUPFAM" id="SSF53335">
    <property type="entry name" value="S-adenosyl-L-methionine-dependent methyltransferases"/>
    <property type="match status" value="1"/>
</dbReference>
<evidence type="ECO:0000313" key="1">
    <source>
        <dbReference type="EMBL" id="PRX50018.1"/>
    </source>
</evidence>
<organism evidence="1 2">
    <name type="scientific">Prauserella shujinwangii</name>
    <dbReference type="NCBI Taxonomy" id="1453103"/>
    <lineage>
        <taxon>Bacteria</taxon>
        <taxon>Bacillati</taxon>
        <taxon>Actinomycetota</taxon>
        <taxon>Actinomycetes</taxon>
        <taxon>Pseudonocardiales</taxon>
        <taxon>Pseudonocardiaceae</taxon>
        <taxon>Prauserella</taxon>
    </lineage>
</organism>
<dbReference type="Gene3D" id="3.40.50.150">
    <property type="entry name" value="Vaccinia Virus protein VP39"/>
    <property type="match status" value="1"/>
</dbReference>
<dbReference type="Pfam" id="PF04672">
    <property type="entry name" value="Methyltransf_19"/>
    <property type="match status" value="1"/>
</dbReference>
<dbReference type="InterPro" id="IPR029063">
    <property type="entry name" value="SAM-dependent_MTases_sf"/>
</dbReference>
<sequence length="279" mass="30964">MPSTRRASGAPSSDPVGIDTTRASIARVYDAALGGTDNYAIDREVLAQVARAAPEVKDLAWSNRQFLIRAARFVVDQLRIDQFIDCGSGLPTAENTHQVVQRLNDEATVVYVDNDPVVLAHGRALLEENERTHLVDADIFVPEDVLGHEGVRKHIDFDRPVALLHVGTWHHYLDDDAPDLMRRYIEAFAPGSAVVLSHFFDPETAELSPLARRMEELFIHSPMGSGRFRTRAQIEALFGDLRMIEPGVALCDLWWPDGPKIRPLNQVEQCIAGGVGVKE</sequence>
<proteinExistence type="predicted"/>
<dbReference type="Proteomes" id="UP000238362">
    <property type="component" value="Unassembled WGS sequence"/>
</dbReference>
<keyword evidence="1" id="KW-0489">Methyltransferase</keyword>
<name>A0A2T0M0B2_9PSEU</name>